<keyword evidence="8" id="KW-0139">CF(1)</keyword>
<dbReference type="PANTHER" id="PTHR15184:SF71">
    <property type="entry name" value="ATP SYNTHASE SUBUNIT BETA, MITOCHONDRIAL"/>
    <property type="match status" value="1"/>
</dbReference>
<keyword evidence="9" id="KW-0066">ATP synthesis</keyword>
<keyword evidence="6" id="KW-0406">Ion transport</keyword>
<keyword evidence="5" id="KW-0067">ATP-binding</keyword>
<dbReference type="InterPro" id="IPR050053">
    <property type="entry name" value="ATPase_alpha/beta_chains"/>
</dbReference>
<accession>A0A382RS18</accession>
<dbReference type="Gene3D" id="2.40.10.170">
    <property type="match status" value="1"/>
</dbReference>
<dbReference type="PANTHER" id="PTHR15184">
    <property type="entry name" value="ATP SYNTHASE"/>
    <property type="match status" value="1"/>
</dbReference>
<feature type="non-terminal residue" evidence="11">
    <location>
        <position position="68"/>
    </location>
</feature>
<evidence type="ECO:0000256" key="9">
    <source>
        <dbReference type="ARBA" id="ARBA00023310"/>
    </source>
</evidence>
<dbReference type="EMBL" id="UINC01123776">
    <property type="protein sequence ID" value="SVD00479.1"/>
    <property type="molecule type" value="Genomic_DNA"/>
</dbReference>
<dbReference type="FunFam" id="2.40.10.170:FF:000003">
    <property type="entry name" value="ATP synthase subunit beta"/>
    <property type="match status" value="1"/>
</dbReference>
<dbReference type="GO" id="GO:0045259">
    <property type="term" value="C:proton-transporting ATP synthase complex"/>
    <property type="evidence" value="ECO:0007669"/>
    <property type="project" value="UniProtKB-KW"/>
</dbReference>
<evidence type="ECO:0000256" key="1">
    <source>
        <dbReference type="ARBA" id="ARBA00004370"/>
    </source>
</evidence>
<keyword evidence="3" id="KW-0813">Transport</keyword>
<evidence type="ECO:0000256" key="2">
    <source>
        <dbReference type="ARBA" id="ARBA00008936"/>
    </source>
</evidence>
<evidence type="ECO:0000256" key="7">
    <source>
        <dbReference type="ARBA" id="ARBA00023136"/>
    </source>
</evidence>
<comment type="subcellular location">
    <subcellularLocation>
        <location evidence="1">Membrane</location>
    </subcellularLocation>
</comment>
<reference evidence="11" key="1">
    <citation type="submission" date="2018-05" db="EMBL/GenBank/DDBJ databases">
        <authorList>
            <person name="Lanie J.A."/>
            <person name="Ng W.-L."/>
            <person name="Kazmierczak K.M."/>
            <person name="Andrzejewski T.M."/>
            <person name="Davidsen T.M."/>
            <person name="Wayne K.J."/>
            <person name="Tettelin H."/>
            <person name="Glass J.I."/>
            <person name="Rusch D."/>
            <person name="Podicherti R."/>
            <person name="Tsui H.-C.T."/>
            <person name="Winkler M.E."/>
        </authorList>
    </citation>
    <scope>NUCLEOTIDE SEQUENCE</scope>
</reference>
<dbReference type="CDD" id="cd18115">
    <property type="entry name" value="ATP-synt_F1_beta_N"/>
    <property type="match status" value="1"/>
</dbReference>
<evidence type="ECO:0000313" key="11">
    <source>
        <dbReference type="EMBL" id="SVD00479.1"/>
    </source>
</evidence>
<evidence type="ECO:0000256" key="8">
    <source>
        <dbReference type="ARBA" id="ARBA00023196"/>
    </source>
</evidence>
<dbReference type="GO" id="GO:0046933">
    <property type="term" value="F:proton-transporting ATP synthase activity, rotational mechanism"/>
    <property type="evidence" value="ECO:0007669"/>
    <property type="project" value="TreeGrafter"/>
</dbReference>
<dbReference type="AlphaFoldDB" id="A0A382RS18"/>
<name>A0A382RS18_9ZZZZ</name>
<evidence type="ECO:0000256" key="3">
    <source>
        <dbReference type="ARBA" id="ARBA00022448"/>
    </source>
</evidence>
<dbReference type="SUPFAM" id="SSF50615">
    <property type="entry name" value="N-terminal domain of alpha and beta subunits of F1 ATP synthase"/>
    <property type="match status" value="1"/>
</dbReference>
<organism evidence="11">
    <name type="scientific">marine metagenome</name>
    <dbReference type="NCBI Taxonomy" id="408172"/>
    <lineage>
        <taxon>unclassified sequences</taxon>
        <taxon>metagenomes</taxon>
        <taxon>ecological metagenomes</taxon>
    </lineage>
</organism>
<gene>
    <name evidence="11" type="ORF">METZ01_LOCUS353333</name>
</gene>
<evidence type="ECO:0000256" key="6">
    <source>
        <dbReference type="ARBA" id="ARBA00023065"/>
    </source>
</evidence>
<dbReference type="InterPro" id="IPR004100">
    <property type="entry name" value="ATPase_F1/V1/A1_a/bsu_N"/>
</dbReference>
<sequence length="68" mass="7262">MSTGNIVEIIGAVVDVEFPRESVPKIYEALTVSDTDLTLEVQQQLGDGVVRTIAMGSSDGLKRGIEVN</sequence>
<dbReference type="Pfam" id="PF02874">
    <property type="entry name" value="ATP-synt_ab_N"/>
    <property type="match status" value="1"/>
</dbReference>
<evidence type="ECO:0000256" key="5">
    <source>
        <dbReference type="ARBA" id="ARBA00022840"/>
    </source>
</evidence>
<keyword evidence="4" id="KW-0547">Nucleotide-binding</keyword>
<feature type="domain" description="ATPase F1/V1/A1 complex alpha/beta subunit N-terminal" evidence="10">
    <location>
        <begin position="6"/>
        <end position="67"/>
    </location>
</feature>
<proteinExistence type="inferred from homology"/>
<protein>
    <recommendedName>
        <fullName evidence="10">ATPase F1/V1/A1 complex alpha/beta subunit N-terminal domain-containing protein</fullName>
    </recommendedName>
</protein>
<comment type="similarity">
    <text evidence="2">Belongs to the ATPase alpha/beta chains family.</text>
</comment>
<dbReference type="InterPro" id="IPR036121">
    <property type="entry name" value="ATPase_F1/V1/A1_a/bsu_N_sf"/>
</dbReference>
<dbReference type="GO" id="GO:0005524">
    <property type="term" value="F:ATP binding"/>
    <property type="evidence" value="ECO:0007669"/>
    <property type="project" value="UniProtKB-KW"/>
</dbReference>
<evidence type="ECO:0000256" key="4">
    <source>
        <dbReference type="ARBA" id="ARBA00022741"/>
    </source>
</evidence>
<evidence type="ECO:0000259" key="10">
    <source>
        <dbReference type="Pfam" id="PF02874"/>
    </source>
</evidence>
<keyword evidence="7" id="KW-0472">Membrane</keyword>